<evidence type="ECO:0000313" key="1">
    <source>
        <dbReference type="EMBL" id="RGW44097.1"/>
    </source>
</evidence>
<accession>A0AA93BFD9</accession>
<gene>
    <name evidence="1" type="ORF">DWV76_03880</name>
</gene>
<comment type="caution">
    <text evidence="1">The sequence shown here is derived from an EMBL/GenBank/DDBJ whole genome shotgun (WGS) entry which is preliminary data.</text>
</comment>
<reference evidence="1 2" key="1">
    <citation type="submission" date="2018-08" db="EMBL/GenBank/DDBJ databases">
        <title>A genome reference for cultivated species of the human gut microbiota.</title>
        <authorList>
            <person name="Zou Y."/>
            <person name="Xue W."/>
            <person name="Luo G."/>
        </authorList>
    </citation>
    <scope>NUCLEOTIDE SEQUENCE [LARGE SCALE GENOMIC DNA]</scope>
    <source>
        <strain evidence="1 2">AF12-50</strain>
    </source>
</reference>
<organism evidence="1 2">
    <name type="scientific">Segatella copri</name>
    <dbReference type="NCBI Taxonomy" id="165179"/>
    <lineage>
        <taxon>Bacteria</taxon>
        <taxon>Pseudomonadati</taxon>
        <taxon>Bacteroidota</taxon>
        <taxon>Bacteroidia</taxon>
        <taxon>Bacteroidales</taxon>
        <taxon>Prevotellaceae</taxon>
        <taxon>Segatella</taxon>
    </lineage>
</organism>
<evidence type="ECO:0000313" key="2">
    <source>
        <dbReference type="Proteomes" id="UP000283785"/>
    </source>
</evidence>
<protein>
    <submittedName>
        <fullName evidence="1">Uncharacterized protein</fullName>
    </submittedName>
</protein>
<proteinExistence type="predicted"/>
<dbReference type="EMBL" id="QSAG01000004">
    <property type="protein sequence ID" value="RGW44097.1"/>
    <property type="molecule type" value="Genomic_DNA"/>
</dbReference>
<dbReference type="AlphaFoldDB" id="A0AA93BFD9"/>
<name>A0AA93BFD9_9BACT</name>
<dbReference type="Proteomes" id="UP000283785">
    <property type="component" value="Unassembled WGS sequence"/>
</dbReference>
<sequence>MRNGFWMTHVFFESDGYHYAFLQPMNVDSGKHIGMEYDIHLFTNISLQAESSRLIELIVNNG</sequence>